<dbReference type="AlphaFoldDB" id="A0AAQ3QSX0"/>
<reference evidence="2 3" key="1">
    <citation type="submission" date="2023-10" db="EMBL/GenBank/DDBJ databases">
        <title>Rubellicoccus peritrichatus gen. nov., sp. nov., isolated from an algae of coral reef tank.</title>
        <authorList>
            <person name="Luo J."/>
        </authorList>
    </citation>
    <scope>NUCLEOTIDE SEQUENCE [LARGE SCALE GENOMIC DNA]</scope>
    <source>
        <strain evidence="2 3">CR14</strain>
    </source>
</reference>
<organism evidence="2 3">
    <name type="scientific">Rubellicoccus peritrichatus</name>
    <dbReference type="NCBI Taxonomy" id="3080537"/>
    <lineage>
        <taxon>Bacteria</taxon>
        <taxon>Pseudomonadati</taxon>
        <taxon>Verrucomicrobiota</taxon>
        <taxon>Opitutia</taxon>
        <taxon>Puniceicoccales</taxon>
        <taxon>Cerasicoccaceae</taxon>
        <taxon>Rubellicoccus</taxon>
    </lineage>
</organism>
<dbReference type="EMBL" id="CP136920">
    <property type="protein sequence ID" value="WOO43058.1"/>
    <property type="molecule type" value="Genomic_DNA"/>
</dbReference>
<evidence type="ECO:0000256" key="1">
    <source>
        <dbReference type="SAM" id="Phobius"/>
    </source>
</evidence>
<dbReference type="Proteomes" id="UP001304300">
    <property type="component" value="Chromosome"/>
</dbReference>
<keyword evidence="1" id="KW-0812">Transmembrane</keyword>
<keyword evidence="3" id="KW-1185">Reference proteome</keyword>
<dbReference type="KEGG" id="puo:RZN69_08125"/>
<keyword evidence="1" id="KW-1133">Transmembrane helix</keyword>
<proteinExistence type="predicted"/>
<keyword evidence="1" id="KW-0472">Membrane</keyword>
<sequence length="130" mass="14966">MKKLKKRKVGMFFVILIVLFLLGTEAFTYFINVSYRPDSLPQQYFRIILTIPLAIGLLLGYTWARWLTGLLSVFATWGAAVTAIMLLRLSENTFLGGFYLFLCAGYLFAAWALLMSESVKSYIRYMRRHG</sequence>
<evidence type="ECO:0000313" key="2">
    <source>
        <dbReference type="EMBL" id="WOO43058.1"/>
    </source>
</evidence>
<feature type="transmembrane region" description="Helical" evidence="1">
    <location>
        <begin position="44"/>
        <end position="63"/>
    </location>
</feature>
<protein>
    <submittedName>
        <fullName evidence="2">Uncharacterized protein</fullName>
    </submittedName>
</protein>
<feature type="transmembrane region" description="Helical" evidence="1">
    <location>
        <begin position="95"/>
        <end position="114"/>
    </location>
</feature>
<dbReference type="RefSeq" id="WP_317835594.1">
    <property type="nucleotide sequence ID" value="NZ_CP136920.1"/>
</dbReference>
<evidence type="ECO:0000313" key="3">
    <source>
        <dbReference type="Proteomes" id="UP001304300"/>
    </source>
</evidence>
<name>A0AAQ3QSX0_9BACT</name>
<gene>
    <name evidence="2" type="ORF">RZN69_08125</name>
</gene>
<accession>A0AAQ3QSX0</accession>
<feature type="transmembrane region" description="Helical" evidence="1">
    <location>
        <begin position="70"/>
        <end position="89"/>
    </location>
</feature>